<dbReference type="AlphaFoldDB" id="A0A1G7BCH2"/>
<dbReference type="InterPro" id="IPR050194">
    <property type="entry name" value="Glycosyltransferase_grp1"/>
</dbReference>
<dbReference type="GO" id="GO:0016757">
    <property type="term" value="F:glycosyltransferase activity"/>
    <property type="evidence" value="ECO:0007669"/>
    <property type="project" value="UniProtKB-KW"/>
</dbReference>
<feature type="domain" description="Glycosyltransferase subfamily 4-like N-terminal" evidence="3">
    <location>
        <begin position="17"/>
        <end position="175"/>
    </location>
</feature>
<keyword evidence="2 4" id="KW-0808">Transferase</keyword>
<name>A0A1G7BCH2_9ACTN</name>
<evidence type="ECO:0000313" key="5">
    <source>
        <dbReference type="Proteomes" id="UP000198949"/>
    </source>
</evidence>
<protein>
    <submittedName>
        <fullName evidence="4">Phosphatidylinositol alpha-mannosyltransferase</fullName>
    </submittedName>
</protein>
<accession>A0A1G7BCH2</accession>
<dbReference type="GO" id="GO:1901137">
    <property type="term" value="P:carbohydrate derivative biosynthetic process"/>
    <property type="evidence" value="ECO:0007669"/>
    <property type="project" value="UniProtKB-ARBA"/>
</dbReference>
<evidence type="ECO:0000313" key="4">
    <source>
        <dbReference type="EMBL" id="SDE24046.1"/>
    </source>
</evidence>
<reference evidence="5" key="1">
    <citation type="submission" date="2016-10" db="EMBL/GenBank/DDBJ databases">
        <authorList>
            <person name="Varghese N."/>
            <person name="Submissions S."/>
        </authorList>
    </citation>
    <scope>NUCLEOTIDE SEQUENCE [LARGE SCALE GENOMIC DNA]</scope>
    <source>
        <strain evidence="5">CGMCC 4.3516</strain>
    </source>
</reference>
<dbReference type="EMBL" id="FNAD01000016">
    <property type="protein sequence ID" value="SDE24046.1"/>
    <property type="molecule type" value="Genomic_DNA"/>
</dbReference>
<dbReference type="SUPFAM" id="SSF53756">
    <property type="entry name" value="UDP-Glycosyltransferase/glycogen phosphorylase"/>
    <property type="match status" value="1"/>
</dbReference>
<keyword evidence="1 4" id="KW-0328">Glycosyltransferase</keyword>
<evidence type="ECO:0000259" key="3">
    <source>
        <dbReference type="Pfam" id="PF13439"/>
    </source>
</evidence>
<dbReference type="InterPro" id="IPR028098">
    <property type="entry name" value="Glyco_trans_4-like_N"/>
</dbReference>
<organism evidence="4 5">
    <name type="scientific">Glycomyces harbinensis</name>
    <dbReference type="NCBI Taxonomy" id="58114"/>
    <lineage>
        <taxon>Bacteria</taxon>
        <taxon>Bacillati</taxon>
        <taxon>Actinomycetota</taxon>
        <taxon>Actinomycetes</taxon>
        <taxon>Glycomycetales</taxon>
        <taxon>Glycomycetaceae</taxon>
        <taxon>Glycomyces</taxon>
    </lineage>
</organism>
<evidence type="ECO:0000256" key="2">
    <source>
        <dbReference type="ARBA" id="ARBA00022679"/>
    </source>
</evidence>
<dbReference type="Gene3D" id="3.40.50.2000">
    <property type="entry name" value="Glycogen Phosphorylase B"/>
    <property type="match status" value="2"/>
</dbReference>
<dbReference type="Pfam" id="PF13692">
    <property type="entry name" value="Glyco_trans_1_4"/>
    <property type="match status" value="1"/>
</dbReference>
<dbReference type="STRING" id="58114.SAMN05216270_11641"/>
<dbReference type="Proteomes" id="UP000198949">
    <property type="component" value="Unassembled WGS sequence"/>
</dbReference>
<dbReference type="CDD" id="cd03801">
    <property type="entry name" value="GT4_PimA-like"/>
    <property type="match status" value="1"/>
</dbReference>
<keyword evidence="5" id="KW-1185">Reference proteome</keyword>
<sequence length="375" mass="39920">MGDLRIGIVSPYSFDVPGGVQFHIRDLAETLIDAGHDVSVLAPATETEGLPDFVVSGGKAVAVPYNGSIARLAFGPRSAARVRKWCSEGDFDVIHVHEPLTPSLSCLAVLNARCPVVATFHTAMTRSRMLAAGKHMAQLVLENLSARIAVSPYARKVQVEHLGGGAVEIPNGVPVAFYRKAAPLAEKPDGPTIGFMGRYTESRKGFPILREAFARLAADRPDLHMLVVGRGDPEAAVAGLDPDIASRIRFLGAVADEEKASMLAGVDLYVAPNTGGESFGMILTEAMAAGTCVLASDIEAFRSVLDDGNAGGLFAVGDAADLADKAGRLLDDPGARTAYVERANEWVKRYDWPEVAARLLEVYRAAIEAGTERRR</sequence>
<gene>
    <name evidence="4" type="ORF">SAMN05216270_11641</name>
</gene>
<dbReference type="PANTHER" id="PTHR45947">
    <property type="entry name" value="SULFOQUINOVOSYL TRANSFERASE SQD2"/>
    <property type="match status" value="1"/>
</dbReference>
<dbReference type="Pfam" id="PF13439">
    <property type="entry name" value="Glyco_transf_4"/>
    <property type="match status" value="1"/>
</dbReference>
<evidence type="ECO:0000256" key="1">
    <source>
        <dbReference type="ARBA" id="ARBA00022676"/>
    </source>
</evidence>
<proteinExistence type="predicted"/>
<dbReference type="PANTHER" id="PTHR45947:SF3">
    <property type="entry name" value="SULFOQUINOVOSYL TRANSFERASE SQD2"/>
    <property type="match status" value="1"/>
</dbReference>